<dbReference type="InterPro" id="IPR001005">
    <property type="entry name" value="SANT/Myb"/>
</dbReference>
<gene>
    <name evidence="3" type="ORF">PSON_ATCC_30995.1.T0010440</name>
</gene>
<name>A0A8S1JV66_9CILI</name>
<comment type="caution">
    <text evidence="3">The sequence shown here is derived from an EMBL/GenBank/DDBJ whole genome shotgun (WGS) entry which is preliminary data.</text>
</comment>
<dbReference type="OrthoDB" id="308308at2759"/>
<dbReference type="SMART" id="SM00717">
    <property type="entry name" value="SANT"/>
    <property type="match status" value="1"/>
</dbReference>
<evidence type="ECO:0000259" key="2">
    <source>
        <dbReference type="SMART" id="SM00717"/>
    </source>
</evidence>
<organism evidence="3 4">
    <name type="scientific">Paramecium sonneborni</name>
    <dbReference type="NCBI Taxonomy" id="65129"/>
    <lineage>
        <taxon>Eukaryota</taxon>
        <taxon>Sar</taxon>
        <taxon>Alveolata</taxon>
        <taxon>Ciliophora</taxon>
        <taxon>Intramacronucleata</taxon>
        <taxon>Oligohymenophorea</taxon>
        <taxon>Peniculida</taxon>
        <taxon>Parameciidae</taxon>
        <taxon>Paramecium</taxon>
    </lineage>
</organism>
<feature type="region of interest" description="Disordered" evidence="1">
    <location>
        <begin position="59"/>
        <end position="97"/>
    </location>
</feature>
<evidence type="ECO:0000256" key="1">
    <source>
        <dbReference type="SAM" id="MobiDB-lite"/>
    </source>
</evidence>
<accession>A0A8S1JV66</accession>
<evidence type="ECO:0000313" key="4">
    <source>
        <dbReference type="Proteomes" id="UP000692954"/>
    </source>
</evidence>
<keyword evidence="4" id="KW-1185">Reference proteome</keyword>
<dbReference type="AlphaFoldDB" id="A0A8S1JV66"/>
<dbReference type="Proteomes" id="UP000692954">
    <property type="component" value="Unassembled WGS sequence"/>
</dbReference>
<dbReference type="CDD" id="cd00167">
    <property type="entry name" value="SANT"/>
    <property type="match status" value="1"/>
</dbReference>
<reference evidence="3" key="1">
    <citation type="submission" date="2021-01" db="EMBL/GenBank/DDBJ databases">
        <authorList>
            <consortium name="Genoscope - CEA"/>
            <person name="William W."/>
        </authorList>
    </citation>
    <scope>NUCLEOTIDE SEQUENCE</scope>
</reference>
<dbReference type="Pfam" id="PF00249">
    <property type="entry name" value="Myb_DNA-binding"/>
    <property type="match status" value="1"/>
</dbReference>
<feature type="compositionally biased region" description="Basic residues" evidence="1">
    <location>
        <begin position="68"/>
        <end position="89"/>
    </location>
</feature>
<dbReference type="EMBL" id="CAJJDN010000001">
    <property type="protein sequence ID" value="CAD8046097.1"/>
    <property type="molecule type" value="Genomic_DNA"/>
</dbReference>
<protein>
    <recommendedName>
        <fullName evidence="2">Myb-like domain-containing protein</fullName>
    </recommendedName>
</protein>
<feature type="domain" description="Myb-like" evidence="2">
    <location>
        <begin position="98"/>
        <end position="146"/>
    </location>
</feature>
<sequence length="197" mass="23644">MMNENAQDVYQEINESQDFFLEQQKMSIFQQESVDNYSQISAPNNIFDEIKSGLDNLYSNEQPVQGQKKPRKKRKKQLNYDKKRKRRQSNKQITKIQKTNPFSFQEDKAILLYVLYFGPKFMKIAKFFPTKTISMVKNRYYKCLRYRWDSVLGESYGYLNQQEYQTYEGNQNNGKDETQSFRNQNLNDLFLFQSSDL</sequence>
<proteinExistence type="predicted"/>
<evidence type="ECO:0000313" key="3">
    <source>
        <dbReference type="EMBL" id="CAD8046097.1"/>
    </source>
</evidence>